<reference evidence="3 4" key="1">
    <citation type="submission" date="2016-06" db="EMBL/GenBank/DDBJ databases">
        <authorList>
            <person name="Kjaerup R.B."/>
            <person name="Dalgaard T.S."/>
            <person name="Juul-Madsen H.R."/>
        </authorList>
    </citation>
    <scope>NUCLEOTIDE SEQUENCE [LARGE SCALE GENOMIC DNA]</scope>
    <source>
        <strain evidence="3">LMG947</strain>
    </source>
</reference>
<evidence type="ECO:0000256" key="1">
    <source>
        <dbReference type="SAM" id="Phobius"/>
    </source>
</evidence>
<keyword evidence="5" id="KW-1185">Reference proteome</keyword>
<gene>
    <name evidence="3" type="ORF">XBLMG947_1358</name>
    <name evidence="2" type="ORF">XbrCFBP1976_08165</name>
</gene>
<evidence type="ECO:0000313" key="2">
    <source>
        <dbReference type="EMBL" id="PPV07345.1"/>
    </source>
</evidence>
<dbReference type="Proteomes" id="UP000092503">
    <property type="component" value="Unassembled WGS sequence"/>
</dbReference>
<dbReference type="STRING" id="56449.XBLMG947_1358"/>
<dbReference type="AlphaFoldDB" id="A0A1C3NJP6"/>
<feature type="transmembrane region" description="Helical" evidence="1">
    <location>
        <begin position="165"/>
        <end position="189"/>
    </location>
</feature>
<feature type="transmembrane region" description="Helical" evidence="1">
    <location>
        <begin position="121"/>
        <end position="145"/>
    </location>
</feature>
<evidence type="ECO:0000313" key="4">
    <source>
        <dbReference type="Proteomes" id="UP000092503"/>
    </source>
</evidence>
<protein>
    <submittedName>
        <fullName evidence="3">Uncharacterized protein</fullName>
    </submittedName>
</protein>
<evidence type="ECO:0000313" key="5">
    <source>
        <dbReference type="Proteomes" id="UP000239710"/>
    </source>
</evidence>
<dbReference type="Proteomes" id="UP000239710">
    <property type="component" value="Unassembled WGS sequence"/>
</dbReference>
<name>A0A1C3NJP6_9XANT</name>
<keyword evidence="1" id="KW-0472">Membrane</keyword>
<keyword evidence="1" id="KW-1133">Transmembrane helix</keyword>
<keyword evidence="1" id="KW-0812">Transmembrane</keyword>
<accession>A0A1C3NJP6</accession>
<evidence type="ECO:0000313" key="3">
    <source>
        <dbReference type="EMBL" id="SBV50578.1"/>
    </source>
</evidence>
<sequence length="199" mass="20917">MVAARVAAVPLQGKAARTCGIALAALMVCTHGQHLAHVDALPSASWAVFFLAGALLRPLWMLPLLYGIASLLDLIGVALGNSSDWCLSPAYWAFALAYAVLWGGGRLAASRRQRDTWRRVAGPLSAVLISGSAAYLLCKGGFYFLSGRYPHATLSGFIAHVPADYPRALGTLAGYVGLAFVLVAALRAVRVRAAIGVRA</sequence>
<dbReference type="OrthoDB" id="9787530at2"/>
<feature type="transmembrane region" description="Helical" evidence="1">
    <location>
        <begin position="91"/>
        <end position="109"/>
    </location>
</feature>
<dbReference type="EMBL" id="MDCE01000009">
    <property type="protein sequence ID" value="PPV07345.1"/>
    <property type="molecule type" value="Genomic_DNA"/>
</dbReference>
<reference evidence="2 5" key="2">
    <citation type="submission" date="2016-08" db="EMBL/GenBank/DDBJ databases">
        <title>Evolution of the type three secretion system and type three effector repertoires in Xanthomonas.</title>
        <authorList>
            <person name="Merda D."/>
            <person name="Briand M."/>
            <person name="Bosis E."/>
            <person name="Rousseau C."/>
            <person name="Portier P."/>
            <person name="Jacques M.-A."/>
            <person name="Fischer-Le Saux M."/>
        </authorList>
    </citation>
    <scope>NUCLEOTIDE SEQUENCE [LARGE SCALE GENOMIC DNA]</scope>
    <source>
        <strain evidence="2 5">CFBP1976</strain>
    </source>
</reference>
<dbReference type="EMBL" id="FLTX01000018">
    <property type="protein sequence ID" value="SBV50578.1"/>
    <property type="molecule type" value="Genomic_DNA"/>
</dbReference>
<proteinExistence type="predicted"/>
<organism evidence="3 4">
    <name type="scientific">Xanthomonas bromi</name>
    <dbReference type="NCBI Taxonomy" id="56449"/>
    <lineage>
        <taxon>Bacteria</taxon>
        <taxon>Pseudomonadati</taxon>
        <taxon>Pseudomonadota</taxon>
        <taxon>Gammaproteobacteria</taxon>
        <taxon>Lysobacterales</taxon>
        <taxon>Lysobacteraceae</taxon>
        <taxon>Xanthomonas</taxon>
    </lineage>
</organism>
<dbReference type="RefSeq" id="WP_065467147.1">
    <property type="nucleotide sequence ID" value="NZ_FLTX01000018.1"/>
</dbReference>